<organism evidence="6 7">
    <name type="scientific">Lactobacillus colini</name>
    <dbReference type="NCBI Taxonomy" id="1819254"/>
    <lineage>
        <taxon>Bacteria</taxon>
        <taxon>Bacillati</taxon>
        <taxon>Bacillota</taxon>
        <taxon>Bacilli</taxon>
        <taxon>Lactobacillales</taxon>
        <taxon>Lactobacillaceae</taxon>
        <taxon>Lactobacillus</taxon>
    </lineage>
</organism>
<dbReference type="Proteomes" id="UP001519292">
    <property type="component" value="Unassembled WGS sequence"/>
</dbReference>
<protein>
    <submittedName>
        <fullName evidence="6">Membrane protein</fullName>
    </submittedName>
</protein>
<keyword evidence="7" id="KW-1185">Reference proteome</keyword>
<dbReference type="InterPro" id="IPR018702">
    <property type="entry name" value="DUF2207"/>
</dbReference>
<evidence type="ECO:0000259" key="4">
    <source>
        <dbReference type="Pfam" id="PF09972"/>
    </source>
</evidence>
<feature type="region of interest" description="Disordered" evidence="1">
    <location>
        <begin position="577"/>
        <end position="601"/>
    </location>
</feature>
<keyword evidence="3" id="KW-0732">Signal</keyword>
<feature type="chain" id="PRO_5045167380" evidence="3">
    <location>
        <begin position="27"/>
        <end position="601"/>
    </location>
</feature>
<comment type="caution">
    <text evidence="6">The sequence shown here is derived from an EMBL/GenBank/DDBJ whole genome shotgun (WGS) entry which is preliminary data.</text>
</comment>
<evidence type="ECO:0000259" key="5">
    <source>
        <dbReference type="Pfam" id="PF20990"/>
    </source>
</evidence>
<dbReference type="Pfam" id="PF09972">
    <property type="entry name" value="DUF2207"/>
    <property type="match status" value="1"/>
</dbReference>
<feature type="compositionally biased region" description="Gly residues" evidence="1">
    <location>
        <begin position="579"/>
        <end position="601"/>
    </location>
</feature>
<feature type="signal peptide" evidence="3">
    <location>
        <begin position="1"/>
        <end position="26"/>
    </location>
</feature>
<feature type="transmembrane region" description="Helical" evidence="2">
    <location>
        <begin position="258"/>
        <end position="280"/>
    </location>
</feature>
<keyword evidence="2" id="KW-0472">Membrane</keyword>
<feature type="transmembrane region" description="Helical" evidence="2">
    <location>
        <begin position="428"/>
        <end position="447"/>
    </location>
</feature>
<evidence type="ECO:0000256" key="1">
    <source>
        <dbReference type="SAM" id="MobiDB-lite"/>
    </source>
</evidence>
<dbReference type="EMBL" id="JAGGLU010000008">
    <property type="protein sequence ID" value="MBP2058291.1"/>
    <property type="molecule type" value="Genomic_DNA"/>
</dbReference>
<dbReference type="RefSeq" id="WP_209687037.1">
    <property type="nucleotide sequence ID" value="NZ_JAGGLU010000008.1"/>
</dbReference>
<evidence type="ECO:0000313" key="7">
    <source>
        <dbReference type="Proteomes" id="UP001519292"/>
    </source>
</evidence>
<feature type="domain" description="Predicted membrane protein YciQ-like C-terminal" evidence="5">
    <location>
        <begin position="302"/>
        <end position="532"/>
    </location>
</feature>
<name>A0ABS4MG38_9LACO</name>
<gene>
    <name evidence="6" type="ORF">J2Z60_001470</name>
</gene>
<proteinExistence type="predicted"/>
<feature type="domain" description="DUF2207" evidence="4">
    <location>
        <begin position="31"/>
        <end position="218"/>
    </location>
</feature>
<accession>A0ABS4MG38</accession>
<sequence length="601" mass="66567">MKKLVTLIAAFFSLIICLTSTTQVKADVDYDINNVEVNAKVNPNGSLSISRKIEYSFDSSAHGIYYRQNLDANQALIDPVVTIQTNNANQEIVKPGKGANNTYQLTKDDQGYRFKVFHNIKEDSRVTVSYRYTITNAIINWKDTAELNFKIIGNGWDTDLDKVLVRVTINNGKQVPDLRAWAHGASSGYIEVNRDKGQLVLEDNDVSGDEGIELHTIFPKSITNLNKNTKNKVHKQAIISQEKKLAALANRKRARQRIVHIIISLAAVIAGGMISIFLIFKILKTKNIAPKPQKMSALSRSYEIPGVSPVAAQILDTGQEPNSEAFTAYITALAGKKHLKIEKLSGKDENYQISLIDETLKNEKSLLAYLFDYVGDGHSFTTKRMRDIKSDNLANKYQEWRSEQFNKVIAAGYINEALWQRISNLKSALMLSSIGMFVISWCLLTLLKAKIPTYILWGLVALDAIAYLYFNYRASFYTNSGSELTNQVRSFKKMIKDIGNFKMRDVGELIFWEDIMPYAVAFGLSDKVIDELHTEFSEQELSNGFVSGIWVSHHLDLGFADSFSSSLEHGASVKSSGSGSSGGFSGGSSGGFGGGSGGGAF</sequence>
<keyword evidence="2" id="KW-1133">Transmembrane helix</keyword>
<feature type="transmembrane region" description="Helical" evidence="2">
    <location>
        <begin position="453"/>
        <end position="470"/>
    </location>
</feature>
<evidence type="ECO:0000313" key="6">
    <source>
        <dbReference type="EMBL" id="MBP2058291.1"/>
    </source>
</evidence>
<dbReference type="Pfam" id="PF20990">
    <property type="entry name" value="DUF2207_C"/>
    <property type="match status" value="1"/>
</dbReference>
<evidence type="ECO:0000256" key="2">
    <source>
        <dbReference type="SAM" id="Phobius"/>
    </source>
</evidence>
<keyword evidence="2" id="KW-0812">Transmembrane</keyword>
<reference evidence="6 7" key="1">
    <citation type="submission" date="2021-03" db="EMBL/GenBank/DDBJ databases">
        <title>Genomic Encyclopedia of Type Strains, Phase IV (KMG-IV): sequencing the most valuable type-strain genomes for metagenomic binning, comparative biology and taxonomic classification.</title>
        <authorList>
            <person name="Goeker M."/>
        </authorList>
    </citation>
    <scope>NUCLEOTIDE SEQUENCE [LARGE SCALE GENOMIC DNA]</scope>
    <source>
        <strain evidence="6 7">DSM 101872</strain>
    </source>
</reference>
<evidence type="ECO:0000256" key="3">
    <source>
        <dbReference type="SAM" id="SignalP"/>
    </source>
</evidence>
<dbReference type="InterPro" id="IPR048389">
    <property type="entry name" value="YciQ-like_C"/>
</dbReference>